<dbReference type="SUPFAM" id="SSF53187">
    <property type="entry name" value="Zn-dependent exopeptidases"/>
    <property type="match status" value="1"/>
</dbReference>
<sequence>SCEFEVSSINWVPPALTLQFIKMLKYIIITICVVGFVESFFWELWSNPIIPVREFNGHKVYRVVPETLEQLDVLKWLEADNDLDFWTDAAIYQNVDIMIQKDKVNEILNTFKEYEIQYQVMIEDVETLVAAERHAIENHKPSRRFDEIDWYSYYSYDEIIAWADSLDCGENVDISSQVYGSSSEGRDLKVYKFTNGSSDPNPRPSMWVDGTFHAREWISPATVTYFMNDLCRNPSNTFLNDVDIYVVPIVNPDYEFSTNFLVTWTECGEKQERITIHPLDASVLVYPNRNFEFKFGGNGTSNDKCSNNYRGPNAWSEPEVRSLAEYLISTTNSADWRAYITVHSYGQYILIPYSFDNETFPADFPEMENLATDMESAMKAIHGTPFTVGHSGSILGPTSGCADDWAYEVANITYSYTYELRDTGRFGFLLPAQYIIPTAEETLEGLKYAARFITL</sequence>
<evidence type="ECO:0000256" key="12">
    <source>
        <dbReference type="PROSITE-ProRule" id="PRU01379"/>
    </source>
</evidence>
<keyword evidence="4" id="KW-0645">Protease</keyword>
<proteinExistence type="inferred from homology"/>
<feature type="non-terminal residue" evidence="14">
    <location>
        <position position="1"/>
    </location>
</feature>
<accession>A0A226EM26</accession>
<dbReference type="GO" id="GO:0008270">
    <property type="term" value="F:zinc ion binding"/>
    <property type="evidence" value="ECO:0007669"/>
    <property type="project" value="InterPro"/>
</dbReference>
<evidence type="ECO:0000256" key="4">
    <source>
        <dbReference type="ARBA" id="ARBA00022670"/>
    </source>
</evidence>
<dbReference type="EMBL" id="LNIX01000003">
    <property type="protein sequence ID" value="OXA58745.1"/>
    <property type="molecule type" value="Genomic_DNA"/>
</dbReference>
<dbReference type="PANTHER" id="PTHR11705">
    <property type="entry name" value="PROTEASE FAMILY M14 CARBOXYPEPTIDASE A,B"/>
    <property type="match status" value="1"/>
</dbReference>
<evidence type="ECO:0000256" key="3">
    <source>
        <dbReference type="ARBA" id="ARBA00022645"/>
    </source>
</evidence>
<keyword evidence="6" id="KW-0732">Signal</keyword>
<dbReference type="PRINTS" id="PR00765">
    <property type="entry name" value="CRBOXYPTASEA"/>
</dbReference>
<comment type="cofactor">
    <cofactor evidence="1">
        <name>Zn(2+)</name>
        <dbReference type="ChEBI" id="CHEBI:29105"/>
    </cofactor>
</comment>
<keyword evidence="8" id="KW-0862">Zinc</keyword>
<name>A0A226EM26_FOLCA</name>
<dbReference type="InterPro" id="IPR036990">
    <property type="entry name" value="M14A-like_propep"/>
</dbReference>
<dbReference type="Proteomes" id="UP000198287">
    <property type="component" value="Unassembled WGS sequence"/>
</dbReference>
<evidence type="ECO:0000256" key="8">
    <source>
        <dbReference type="ARBA" id="ARBA00022833"/>
    </source>
</evidence>
<dbReference type="Gene3D" id="3.40.630.10">
    <property type="entry name" value="Zn peptidases"/>
    <property type="match status" value="1"/>
</dbReference>
<dbReference type="Gene3D" id="3.30.70.340">
    <property type="entry name" value="Metallocarboxypeptidase-like"/>
    <property type="match status" value="1"/>
</dbReference>
<dbReference type="Pfam" id="PF00246">
    <property type="entry name" value="Peptidase_M14"/>
    <property type="match status" value="1"/>
</dbReference>
<dbReference type="FunFam" id="3.40.630.10:FF:000084">
    <property type="entry name" value="Carboxypeptidase B2"/>
    <property type="match status" value="1"/>
</dbReference>
<feature type="active site" description="Proton donor/acceptor" evidence="12">
    <location>
        <position position="419"/>
    </location>
</feature>
<keyword evidence="15" id="KW-1185">Reference proteome</keyword>
<dbReference type="PANTHER" id="PTHR11705:SF91">
    <property type="entry name" value="FI01817P-RELATED"/>
    <property type="match status" value="1"/>
</dbReference>
<evidence type="ECO:0000256" key="11">
    <source>
        <dbReference type="ARBA" id="ARBA00069039"/>
    </source>
</evidence>
<evidence type="ECO:0000256" key="6">
    <source>
        <dbReference type="ARBA" id="ARBA00022729"/>
    </source>
</evidence>
<evidence type="ECO:0000256" key="5">
    <source>
        <dbReference type="ARBA" id="ARBA00022723"/>
    </source>
</evidence>
<dbReference type="AlphaFoldDB" id="A0A226EM26"/>
<evidence type="ECO:0000256" key="10">
    <source>
        <dbReference type="ARBA" id="ARBA00023157"/>
    </source>
</evidence>
<organism evidence="14 15">
    <name type="scientific">Folsomia candida</name>
    <name type="common">Springtail</name>
    <dbReference type="NCBI Taxonomy" id="158441"/>
    <lineage>
        <taxon>Eukaryota</taxon>
        <taxon>Metazoa</taxon>
        <taxon>Ecdysozoa</taxon>
        <taxon>Arthropoda</taxon>
        <taxon>Hexapoda</taxon>
        <taxon>Collembola</taxon>
        <taxon>Entomobryomorpha</taxon>
        <taxon>Isotomoidea</taxon>
        <taxon>Isotomidae</taxon>
        <taxon>Proisotominae</taxon>
        <taxon>Folsomia</taxon>
    </lineage>
</organism>
<dbReference type="GO" id="GO:0006508">
    <property type="term" value="P:proteolysis"/>
    <property type="evidence" value="ECO:0007669"/>
    <property type="project" value="UniProtKB-KW"/>
</dbReference>
<evidence type="ECO:0000313" key="15">
    <source>
        <dbReference type="Proteomes" id="UP000198287"/>
    </source>
</evidence>
<keyword evidence="9" id="KW-0482">Metalloprotease</keyword>
<dbReference type="FunFam" id="3.30.70.340:FF:000002">
    <property type="entry name" value="Carboxypeptidase A"/>
    <property type="match status" value="1"/>
</dbReference>
<feature type="domain" description="Peptidase M14" evidence="13">
    <location>
        <begin position="152"/>
        <end position="453"/>
    </location>
</feature>
<dbReference type="CDD" id="cd03860">
    <property type="entry name" value="M14_CP_A-B_like"/>
    <property type="match status" value="1"/>
</dbReference>
<evidence type="ECO:0000256" key="2">
    <source>
        <dbReference type="ARBA" id="ARBA00005988"/>
    </source>
</evidence>
<dbReference type="Pfam" id="PF02244">
    <property type="entry name" value="Propep_M14"/>
    <property type="match status" value="1"/>
</dbReference>
<dbReference type="InterPro" id="IPR003146">
    <property type="entry name" value="M14A_act_pep"/>
</dbReference>
<evidence type="ECO:0000259" key="13">
    <source>
        <dbReference type="PROSITE" id="PS52035"/>
    </source>
</evidence>
<evidence type="ECO:0000313" key="14">
    <source>
        <dbReference type="EMBL" id="OXA58745.1"/>
    </source>
</evidence>
<dbReference type="PROSITE" id="PS00132">
    <property type="entry name" value="CARBOXYPEPT_ZN_1"/>
    <property type="match status" value="1"/>
</dbReference>
<comment type="caution">
    <text evidence="14">The sequence shown here is derived from an EMBL/GenBank/DDBJ whole genome shotgun (WGS) entry which is preliminary data.</text>
</comment>
<dbReference type="GO" id="GO:0005615">
    <property type="term" value="C:extracellular space"/>
    <property type="evidence" value="ECO:0007669"/>
    <property type="project" value="TreeGrafter"/>
</dbReference>
<gene>
    <name evidence="14" type="ORF">Fcan01_07597</name>
</gene>
<comment type="similarity">
    <text evidence="2 12">Belongs to the peptidase M14 family.</text>
</comment>
<dbReference type="InterPro" id="IPR000834">
    <property type="entry name" value="Peptidase_M14"/>
</dbReference>
<dbReference type="PROSITE" id="PS52035">
    <property type="entry name" value="PEPTIDASE_M14"/>
    <property type="match status" value="1"/>
</dbReference>
<protein>
    <recommendedName>
        <fullName evidence="11">Zinc carboxypeptidase A 1</fullName>
    </recommendedName>
</protein>
<keyword evidence="7" id="KW-0378">Hydrolase</keyword>
<dbReference type="GO" id="GO:0004181">
    <property type="term" value="F:metallocarboxypeptidase activity"/>
    <property type="evidence" value="ECO:0007669"/>
    <property type="project" value="InterPro"/>
</dbReference>
<reference evidence="14 15" key="1">
    <citation type="submission" date="2015-12" db="EMBL/GenBank/DDBJ databases">
        <title>The genome of Folsomia candida.</title>
        <authorList>
            <person name="Faddeeva A."/>
            <person name="Derks M.F."/>
            <person name="Anvar Y."/>
            <person name="Smit S."/>
            <person name="Van Straalen N."/>
            <person name="Roelofs D."/>
        </authorList>
    </citation>
    <scope>NUCLEOTIDE SEQUENCE [LARGE SCALE GENOMIC DNA]</scope>
    <source>
        <strain evidence="14 15">VU population</strain>
        <tissue evidence="14">Whole body</tissue>
    </source>
</reference>
<keyword evidence="5" id="KW-0479">Metal-binding</keyword>
<evidence type="ECO:0000256" key="7">
    <source>
        <dbReference type="ARBA" id="ARBA00022801"/>
    </source>
</evidence>
<dbReference type="SUPFAM" id="SSF54897">
    <property type="entry name" value="Protease propeptides/inhibitors"/>
    <property type="match status" value="1"/>
</dbReference>
<evidence type="ECO:0000256" key="9">
    <source>
        <dbReference type="ARBA" id="ARBA00023049"/>
    </source>
</evidence>
<dbReference type="InterPro" id="IPR057246">
    <property type="entry name" value="CARBOXYPEPT_ZN_1"/>
</dbReference>
<keyword evidence="3 14" id="KW-0121">Carboxypeptidase</keyword>
<dbReference type="SMART" id="SM00631">
    <property type="entry name" value="Zn_pept"/>
    <property type="match status" value="1"/>
</dbReference>
<dbReference type="OMA" id="KDWYIVP"/>
<evidence type="ECO:0000256" key="1">
    <source>
        <dbReference type="ARBA" id="ARBA00001947"/>
    </source>
</evidence>
<keyword evidence="10" id="KW-1015">Disulfide bond</keyword>
<dbReference type="OrthoDB" id="3626597at2759"/>